<evidence type="ECO:0000313" key="2">
    <source>
        <dbReference type="Proteomes" id="UP001148629"/>
    </source>
</evidence>
<sequence length="1071" mass="120958">MPNTTSTLFGLAPPTSDPQRLQGLYHTMVQDLEGLLDNKEYDWSQREETQIDDMTVQLRVWGIELDIQSDTLPWLVSHYQEEAMTIEGCLEDVRSNLLVLVSSFAEHKSANNGNGGGERDGTQRHNPPRDQLLRNLATSVENFCDLSESLQILIGLNKNTGLAAQVKERMAVPMENRVASSYRDSKALKAPVSVISSVNAPASKHRIDEKIMLPTVAEVWKQREDEIAGRFFSEGRTATPHGQSSAAHLSKQERDKIDNTGLCILCLDDGSRLSTFQVLKSLMEQLNSDRRENGLPYVKPCDVFDLIAGKGTGGLVAIMLGRLKMDIDECISTYKQTMEAHEELRRIKANWSGKIQAGPDAVPELMKKAVKKAITGKNLSPEDRFNEGGQSCKVFVYAAAKEEHAEKAYRITRLRTYNVPKKLDNSDVTIYEATLATLATDFPAPANIGDLTFFREMEREASSIWCPDTDDLKPLIKCFISIGTTKPNLFPTREPRLPRMSQPRLFENSQPSMPSFDPFAPEFDEWEPTVMPEVQRQDHDDDKRYFWFEIEEERHFLSSRPRGRFKGTLEEGIIKSQMRDCAKTLKQKIRRVAVIGAGPAGAIATDALVKEGAFETIRVFDRRAGIGGTWIHTPHLPAGIPSLGDLLSGKADEAVEIPEHLPAVTPISEAVNSHQHRFSDTAIHEHLHSNITPAIMSYTQEPFSDKLSKRSLDEYGPDAPFRHHTIIREWIEGIFSRGGHEKLLELETTVERAVKENREWVLTLRKVVNSRNYWWRERFDALVVASGHYNVPWFPEVPGLLEFDKNFPGVIQHSKHFREGPKYSGKRVVVVGASVSSHEIIHEILDFAEAPVYASIRGEPIPAFGWEPFKHPRISIKKGISCLEPDTGRVHFTDGSYLDKVDHIIFGTGYTFSFPFLPQVQERVKNAYRRLPGVYQHTWNIEDPTLTFVGMLGGGFTFRAYEWQAVAVSRFLSGRAKPLPSIPEQLEWERQRVSEKKGGKDYYSIAPDYGKFLEFLRDIAGEPAAETNGRTLPAFDPKWLEVWAGMVAPKLEGWKRKREAAEKKEAIKSKL</sequence>
<comment type="caution">
    <text evidence="1">The sequence shown here is derived from an EMBL/GenBank/DDBJ whole genome shotgun (WGS) entry which is preliminary data.</text>
</comment>
<reference evidence="1" key="1">
    <citation type="submission" date="2022-08" db="EMBL/GenBank/DDBJ databases">
        <title>Genome Sequence of Fusarium decemcellulare.</title>
        <authorList>
            <person name="Buettner E."/>
        </authorList>
    </citation>
    <scope>NUCLEOTIDE SEQUENCE</scope>
    <source>
        <strain evidence="1">Babe19</strain>
    </source>
</reference>
<evidence type="ECO:0000313" key="1">
    <source>
        <dbReference type="EMBL" id="KAJ3530365.1"/>
    </source>
</evidence>
<keyword evidence="2" id="KW-1185">Reference proteome</keyword>
<accession>A0ACC1S1W6</accession>
<dbReference type="EMBL" id="JANRMS010001180">
    <property type="protein sequence ID" value="KAJ3530365.1"/>
    <property type="molecule type" value="Genomic_DNA"/>
</dbReference>
<protein>
    <submittedName>
        <fullName evidence="1">Uncharacterized protein</fullName>
    </submittedName>
</protein>
<organism evidence="1 2">
    <name type="scientific">Fusarium decemcellulare</name>
    <dbReference type="NCBI Taxonomy" id="57161"/>
    <lineage>
        <taxon>Eukaryota</taxon>
        <taxon>Fungi</taxon>
        <taxon>Dikarya</taxon>
        <taxon>Ascomycota</taxon>
        <taxon>Pezizomycotina</taxon>
        <taxon>Sordariomycetes</taxon>
        <taxon>Hypocreomycetidae</taxon>
        <taxon>Hypocreales</taxon>
        <taxon>Nectriaceae</taxon>
        <taxon>Fusarium</taxon>
        <taxon>Fusarium decemcellulare species complex</taxon>
    </lineage>
</organism>
<gene>
    <name evidence="1" type="ORF">NM208_g9359</name>
</gene>
<dbReference type="Proteomes" id="UP001148629">
    <property type="component" value="Unassembled WGS sequence"/>
</dbReference>
<proteinExistence type="predicted"/>
<name>A0ACC1S1W6_9HYPO</name>